<evidence type="ECO:0000256" key="1">
    <source>
        <dbReference type="ARBA" id="ARBA00022527"/>
    </source>
</evidence>
<dbReference type="EMBL" id="VLTM01000106">
    <property type="protein sequence ID" value="KAA0152462.1"/>
    <property type="molecule type" value="Genomic_DNA"/>
</dbReference>
<feature type="region of interest" description="Disordered" evidence="6">
    <location>
        <begin position="473"/>
        <end position="549"/>
    </location>
</feature>
<keyword evidence="1" id="KW-0723">Serine/threonine-protein kinase</keyword>
<evidence type="ECO:0000259" key="7">
    <source>
        <dbReference type="PROSITE" id="PS51158"/>
    </source>
</evidence>
<dbReference type="Gene3D" id="3.30.200.20">
    <property type="entry name" value="Phosphorylase Kinase, domain 1"/>
    <property type="match status" value="2"/>
</dbReference>
<keyword evidence="2" id="KW-0808">Transferase</keyword>
<dbReference type="Gene3D" id="1.25.40.10">
    <property type="entry name" value="Tetratricopeptide repeat domain"/>
    <property type="match status" value="1"/>
</dbReference>
<dbReference type="PANTHER" id="PTHR45992:SF2">
    <property type="entry name" value="EUKARYOTIC ELONGATION FACTOR 2 KINASE"/>
    <property type="match status" value="1"/>
</dbReference>
<feature type="region of interest" description="Disordered" evidence="6">
    <location>
        <begin position="594"/>
        <end position="636"/>
    </location>
</feature>
<dbReference type="GO" id="GO:0005524">
    <property type="term" value="F:ATP binding"/>
    <property type="evidence" value="ECO:0007669"/>
    <property type="project" value="UniProtKB-KW"/>
</dbReference>
<reference evidence="8 9" key="1">
    <citation type="submission" date="2019-07" db="EMBL/GenBank/DDBJ databases">
        <title>Genomes of Cafeteria roenbergensis.</title>
        <authorList>
            <person name="Fischer M.G."/>
            <person name="Hackl T."/>
            <person name="Roman M."/>
        </authorList>
    </citation>
    <scope>NUCLEOTIDE SEQUENCE [LARGE SCALE GENOMIC DNA]</scope>
    <source>
        <strain evidence="8 9">Cflag</strain>
    </source>
</reference>
<protein>
    <recommendedName>
        <fullName evidence="7">Alpha-type protein kinase domain-containing protein</fullName>
    </recommendedName>
</protein>
<dbReference type="GO" id="GO:1903013">
    <property type="term" value="P:response to differentiation-inducing factor 1"/>
    <property type="evidence" value="ECO:0007669"/>
    <property type="project" value="TreeGrafter"/>
</dbReference>
<proteinExistence type="predicted"/>
<dbReference type="InterPro" id="IPR011009">
    <property type="entry name" value="Kinase-like_dom_sf"/>
</dbReference>
<dbReference type="AlphaFoldDB" id="A0A5A8CHD1"/>
<dbReference type="InterPro" id="IPR011990">
    <property type="entry name" value="TPR-like_helical_dom_sf"/>
</dbReference>
<evidence type="ECO:0000313" key="8">
    <source>
        <dbReference type="EMBL" id="KAA0152462.1"/>
    </source>
</evidence>
<dbReference type="SMART" id="SM00811">
    <property type="entry name" value="Alpha_kinase"/>
    <property type="match status" value="1"/>
</dbReference>
<accession>A0A5A8CHD1</accession>
<evidence type="ECO:0000256" key="4">
    <source>
        <dbReference type="ARBA" id="ARBA00022777"/>
    </source>
</evidence>
<dbReference type="SUPFAM" id="SSF56112">
    <property type="entry name" value="Protein kinase-like (PK-like)"/>
    <property type="match status" value="1"/>
</dbReference>
<dbReference type="GO" id="GO:0004674">
    <property type="term" value="F:protein serine/threonine kinase activity"/>
    <property type="evidence" value="ECO:0007669"/>
    <property type="project" value="UniProtKB-KW"/>
</dbReference>
<gene>
    <name evidence="8" type="ORF">FNF31_06611</name>
</gene>
<organism evidence="8 9">
    <name type="scientific">Cafeteria roenbergensis</name>
    <name type="common">Marine flagellate</name>
    <dbReference type="NCBI Taxonomy" id="33653"/>
    <lineage>
        <taxon>Eukaryota</taxon>
        <taxon>Sar</taxon>
        <taxon>Stramenopiles</taxon>
        <taxon>Bigyra</taxon>
        <taxon>Opalozoa</taxon>
        <taxon>Bicosoecida</taxon>
        <taxon>Cafeteriaceae</taxon>
        <taxon>Cafeteria</taxon>
    </lineage>
</organism>
<evidence type="ECO:0000256" key="3">
    <source>
        <dbReference type="ARBA" id="ARBA00022741"/>
    </source>
</evidence>
<evidence type="ECO:0000256" key="2">
    <source>
        <dbReference type="ARBA" id="ARBA00022679"/>
    </source>
</evidence>
<dbReference type="Pfam" id="PF02816">
    <property type="entry name" value="Alpha_kinase"/>
    <property type="match status" value="1"/>
</dbReference>
<feature type="region of interest" description="Disordered" evidence="6">
    <location>
        <begin position="707"/>
        <end position="732"/>
    </location>
</feature>
<dbReference type="InterPro" id="IPR051852">
    <property type="entry name" value="Alpha-type_PK"/>
</dbReference>
<sequence>MGCVTLSREKMAQETVPSCRGGTAMRVSERDQQPSAPDPWAEFGIDKCVAERGTEMRFDPFAQEWKRYEVLVKMEPKEFAHGSVRRCFRAKVVPMSAAAASDIDALRLPIGLVPGLAAEQADALAETVRASVPGDGAVTVEDLLLGIEREGDDGAICAALAGAAGGAEGTASKAWLSDLQARRATLHLEARWARPDCNRVAKCYLDDALKDDAVRAATEEDVVCQAVAKAWAEAYNQSDIVEAAIAPSKDGRSDALRHPPKQLEFVALTLLELPSRPVDGSAGPRIYALEAVIEGEYRKFNNNAGMLVEDVHRQTPQALSHFAWERSGGRVMLADVQGVGELLTDPVIHTASGTGFGSTNLGVRGMSLFFASHLHTPLLELLGLKPFGLSPVEVRRLPALIREFQQHDWDKTEAGKAGEPAPAVKFLAGGGQEVSLEAAAAAAAGPIPLGFVPSEADEAAHADAVRRAAASASSFSAAGAESRPEGVAPAMRRSPSKGPSLASGLGAATAGSRAGPAQGSTPTAGSAIQSPTASGAGSTVRSMRRVCSRSGRELARGALAPAQHLMRTHHAATIARTDAAGSGIVSVPMLPTPVHEEEAAEEDDVSAAATAPTASGPSGERGGTAVSSASGTSGVSASKSESLKLLQAALPQSPSARPSVVPGVEVAELALGPGLAAGALASAPDSPYLSAASGGIVFSEPDLGEGTSFEAVPSASHQAAGDGASPAQSGSESATGAAASVALARSNAESLRLVFGATHFDLALCHANGRLMHFPETDASAVGFHLATAAEHFPPAALAAAKVCLGEEAVPFPEGCLAPSKILAFRWFHRAATMGSRAAMIRVARMLLEGIPAPLEADPASALRTWTGLPPFEAADSAASRAVAVQWARAGVAADAALALQWLEAAIKTDPDADATRTMLSDPAWRLQAEAAALAGTGGPGLEPDTVRAATLYTLAAEGAMAVGKFKASSKYSAAAAALED</sequence>
<dbReference type="Gene3D" id="3.20.200.10">
    <property type="entry name" value="MHCK/EF2 kinase"/>
    <property type="match status" value="1"/>
</dbReference>
<feature type="compositionally biased region" description="Low complexity" evidence="6">
    <location>
        <begin position="606"/>
        <end position="636"/>
    </location>
</feature>
<comment type="caution">
    <text evidence="8">The sequence shown here is derived from an EMBL/GenBank/DDBJ whole genome shotgun (WGS) entry which is preliminary data.</text>
</comment>
<dbReference type="PANTHER" id="PTHR45992">
    <property type="entry name" value="EUKARYOTIC ELONGATION FACTOR 2 KINASE-RELATED"/>
    <property type="match status" value="1"/>
</dbReference>
<name>A0A5A8CHD1_CAFRO</name>
<dbReference type="GO" id="GO:0031037">
    <property type="term" value="P:myosin II filament disassembly"/>
    <property type="evidence" value="ECO:0007669"/>
    <property type="project" value="TreeGrafter"/>
</dbReference>
<feature type="domain" description="Alpha-type protein kinase" evidence="7">
    <location>
        <begin position="57"/>
        <end position="387"/>
    </location>
</feature>
<feature type="region of interest" description="Disordered" evidence="6">
    <location>
        <begin position="17"/>
        <end position="39"/>
    </location>
</feature>
<keyword evidence="4" id="KW-0418">Kinase</keyword>
<feature type="compositionally biased region" description="Low complexity" evidence="6">
    <location>
        <begin position="496"/>
        <end position="515"/>
    </location>
</feature>
<feature type="compositionally biased region" description="Polar residues" evidence="6">
    <location>
        <begin position="518"/>
        <end position="541"/>
    </location>
</feature>
<evidence type="ECO:0000256" key="6">
    <source>
        <dbReference type="SAM" id="MobiDB-lite"/>
    </source>
</evidence>
<dbReference type="InterPro" id="IPR004166">
    <property type="entry name" value="a-kinase_dom"/>
</dbReference>
<dbReference type="Proteomes" id="UP000325113">
    <property type="component" value="Unassembled WGS sequence"/>
</dbReference>
<evidence type="ECO:0000256" key="5">
    <source>
        <dbReference type="ARBA" id="ARBA00022840"/>
    </source>
</evidence>
<keyword evidence="5" id="KW-0067">ATP-binding</keyword>
<dbReference type="PROSITE" id="PS51158">
    <property type="entry name" value="ALPHA_KINASE"/>
    <property type="match status" value="1"/>
</dbReference>
<keyword evidence="3" id="KW-0547">Nucleotide-binding</keyword>
<evidence type="ECO:0000313" key="9">
    <source>
        <dbReference type="Proteomes" id="UP000325113"/>
    </source>
</evidence>